<dbReference type="SUPFAM" id="SSF52833">
    <property type="entry name" value="Thioredoxin-like"/>
    <property type="match status" value="1"/>
</dbReference>
<dbReference type="PANTHER" id="PTHR45663:SF11">
    <property type="entry name" value="GEO12009P1"/>
    <property type="match status" value="1"/>
</dbReference>
<dbReference type="InterPro" id="IPR036249">
    <property type="entry name" value="Thioredoxin-like_sf"/>
</dbReference>
<dbReference type="Pfam" id="PF00085">
    <property type="entry name" value="Thioredoxin"/>
    <property type="match status" value="1"/>
</dbReference>
<dbReference type="Gene3D" id="3.40.30.10">
    <property type="entry name" value="Glutaredoxin"/>
    <property type="match status" value="1"/>
</dbReference>
<evidence type="ECO:0000256" key="7">
    <source>
        <dbReference type="PIRNR" id="PIRNR000077"/>
    </source>
</evidence>
<dbReference type="PANTHER" id="PTHR45663">
    <property type="entry name" value="GEO12009P1"/>
    <property type="match status" value="1"/>
</dbReference>
<dbReference type="Proteomes" id="UP000065533">
    <property type="component" value="Chromosome"/>
</dbReference>
<feature type="domain" description="Thioredoxin" evidence="8">
    <location>
        <begin position="1"/>
        <end position="105"/>
    </location>
</feature>
<evidence type="ECO:0000256" key="6">
    <source>
        <dbReference type="NCBIfam" id="TIGR01068"/>
    </source>
</evidence>
<accession>A0ABM5WW24</accession>
<keyword evidence="5" id="KW-0676">Redox-active center</keyword>
<dbReference type="RefSeq" id="WP_058385186.1">
    <property type="nucleotide sequence ID" value="NZ_CP013661.2"/>
</dbReference>
<keyword evidence="2" id="KW-0813">Transport</keyword>
<keyword evidence="3" id="KW-0249">Electron transport</keyword>
<evidence type="ECO:0000256" key="2">
    <source>
        <dbReference type="ARBA" id="ARBA00022448"/>
    </source>
</evidence>
<evidence type="ECO:0000313" key="9">
    <source>
        <dbReference type="EMBL" id="ALS78527.1"/>
    </source>
</evidence>
<gene>
    <name evidence="9" type="ORF">AUO94_07575</name>
</gene>
<organism evidence="9 10">
    <name type="scientific">Planococcus kocurii</name>
    <dbReference type="NCBI Taxonomy" id="1374"/>
    <lineage>
        <taxon>Bacteria</taxon>
        <taxon>Bacillati</taxon>
        <taxon>Bacillota</taxon>
        <taxon>Bacilli</taxon>
        <taxon>Bacillales</taxon>
        <taxon>Caryophanaceae</taxon>
        <taxon>Planococcus</taxon>
    </lineage>
</organism>
<proteinExistence type="inferred from homology"/>
<evidence type="ECO:0000256" key="5">
    <source>
        <dbReference type="ARBA" id="ARBA00023284"/>
    </source>
</evidence>
<keyword evidence="4" id="KW-1015">Disulfide bond</keyword>
<evidence type="ECO:0000259" key="8">
    <source>
        <dbReference type="PROSITE" id="PS51352"/>
    </source>
</evidence>
<evidence type="ECO:0000256" key="3">
    <source>
        <dbReference type="ARBA" id="ARBA00022982"/>
    </source>
</evidence>
<dbReference type="InterPro" id="IPR005746">
    <property type="entry name" value="Thioredoxin"/>
</dbReference>
<dbReference type="PROSITE" id="PS51352">
    <property type="entry name" value="THIOREDOXIN_2"/>
    <property type="match status" value="1"/>
</dbReference>
<dbReference type="InterPro" id="IPR013766">
    <property type="entry name" value="Thioredoxin_domain"/>
</dbReference>
<name>A0ABM5WW24_9BACL</name>
<dbReference type="PIRSF" id="PIRSF000077">
    <property type="entry name" value="Thioredoxin"/>
    <property type="match status" value="1"/>
</dbReference>
<dbReference type="PRINTS" id="PR00421">
    <property type="entry name" value="THIOREDOXIN"/>
</dbReference>
<sequence length="105" mass="11657">MSIKDVTDSTFVQATEKGFVIAELGAAWCAPCKMIAPALEEINEDQHNRISVVQLDVDNNQETAQKYGVMSIPTLLFFKDGELMEKSVGFQPKEEILSIAQKHIS</sequence>
<evidence type="ECO:0000313" key="10">
    <source>
        <dbReference type="Proteomes" id="UP000065533"/>
    </source>
</evidence>
<comment type="similarity">
    <text evidence="1 7">Belongs to the thioredoxin family.</text>
</comment>
<evidence type="ECO:0000256" key="1">
    <source>
        <dbReference type="ARBA" id="ARBA00008987"/>
    </source>
</evidence>
<keyword evidence="10" id="KW-1185">Reference proteome</keyword>
<dbReference type="NCBIfam" id="TIGR01068">
    <property type="entry name" value="thioredoxin"/>
    <property type="match status" value="1"/>
</dbReference>
<reference evidence="9" key="1">
    <citation type="submission" date="2016-01" db="EMBL/GenBank/DDBJ databases">
        <title>Complete genome of Planococcus kocurri type strain.</title>
        <authorList>
            <person name="See-Too W.S."/>
        </authorList>
    </citation>
    <scope>NUCLEOTIDE SEQUENCE [LARGE SCALE GENOMIC DNA]</scope>
    <source>
        <strain evidence="9">ATCC 43650</strain>
    </source>
</reference>
<protein>
    <recommendedName>
        <fullName evidence="6 7">Thioredoxin</fullName>
    </recommendedName>
</protein>
<evidence type="ECO:0000256" key="4">
    <source>
        <dbReference type="ARBA" id="ARBA00023157"/>
    </source>
</evidence>
<dbReference type="EMBL" id="CP013661">
    <property type="protein sequence ID" value="ALS78527.1"/>
    <property type="molecule type" value="Genomic_DNA"/>
</dbReference>
<dbReference type="CDD" id="cd02947">
    <property type="entry name" value="TRX_family"/>
    <property type="match status" value="1"/>
</dbReference>